<protein>
    <recommendedName>
        <fullName evidence="2">F-box domain-containing protein</fullName>
    </recommendedName>
</protein>
<feature type="region of interest" description="Disordered" evidence="1">
    <location>
        <begin position="1"/>
        <end position="29"/>
    </location>
</feature>
<gene>
    <name evidence="3" type="ORF">Daesc_009347</name>
</gene>
<dbReference type="InterPro" id="IPR001810">
    <property type="entry name" value="F-box_dom"/>
</dbReference>
<dbReference type="AlphaFoldDB" id="A0AAX6M9W8"/>
<reference evidence="3 4" key="1">
    <citation type="journal article" date="2024" name="Front Chem Biol">
        <title>Unveiling the potential of Daldinia eschscholtzii MFLUCC 19-0629 through bioactivity and bioinformatics studies for enhanced sustainable agriculture production.</title>
        <authorList>
            <person name="Brooks S."/>
            <person name="Weaver J.A."/>
            <person name="Klomchit A."/>
            <person name="Alharthi S.A."/>
            <person name="Onlamun T."/>
            <person name="Nurani R."/>
            <person name="Vong T.K."/>
            <person name="Alberti F."/>
            <person name="Greco C."/>
        </authorList>
    </citation>
    <scope>NUCLEOTIDE SEQUENCE [LARGE SCALE GENOMIC DNA]</scope>
    <source>
        <strain evidence="3">MFLUCC 19-0629</strain>
    </source>
</reference>
<evidence type="ECO:0000313" key="3">
    <source>
        <dbReference type="EMBL" id="KAK6949273.1"/>
    </source>
</evidence>
<dbReference type="Proteomes" id="UP001369815">
    <property type="component" value="Unassembled WGS sequence"/>
</dbReference>
<feature type="compositionally biased region" description="Basic residues" evidence="1">
    <location>
        <begin position="1"/>
        <end position="10"/>
    </location>
</feature>
<feature type="domain" description="F-box" evidence="2">
    <location>
        <begin position="63"/>
        <end position="101"/>
    </location>
</feature>
<organism evidence="3 4">
    <name type="scientific">Daldinia eschscholtzii</name>
    <dbReference type="NCBI Taxonomy" id="292717"/>
    <lineage>
        <taxon>Eukaryota</taxon>
        <taxon>Fungi</taxon>
        <taxon>Dikarya</taxon>
        <taxon>Ascomycota</taxon>
        <taxon>Pezizomycotina</taxon>
        <taxon>Sordariomycetes</taxon>
        <taxon>Xylariomycetidae</taxon>
        <taxon>Xylariales</taxon>
        <taxon>Hypoxylaceae</taxon>
        <taxon>Daldinia</taxon>
    </lineage>
</organism>
<dbReference type="EMBL" id="JBANMG010000009">
    <property type="protein sequence ID" value="KAK6949273.1"/>
    <property type="molecule type" value="Genomic_DNA"/>
</dbReference>
<proteinExistence type="predicted"/>
<evidence type="ECO:0000259" key="2">
    <source>
        <dbReference type="PROSITE" id="PS50181"/>
    </source>
</evidence>
<comment type="caution">
    <text evidence="3">The sequence shown here is derived from an EMBL/GenBank/DDBJ whole genome shotgun (WGS) entry which is preliminary data.</text>
</comment>
<dbReference type="InterPro" id="IPR036047">
    <property type="entry name" value="F-box-like_dom_sf"/>
</dbReference>
<sequence>MVQNKPRHPLPKIQTRPNRNTQRRSRKQKPFAISPFSVNRLSKRTLRQYLNAITAPLALPQGRSHLEFLPQDIINRISQYVPYENLIYLAWVSKALYRMVDPYLAPHETKLAFVIRAERDFYRHYSGLYPNLGCFMCFKVLPAGLFACDQPLQAELRTSAVDEPVVVDLRRFCIGCGIQMGLHKAGEEFTTRTGGRFWICNCLCILGEQTLVCKGCNAMCQLKPKKSRGTYR</sequence>
<evidence type="ECO:0000313" key="4">
    <source>
        <dbReference type="Proteomes" id="UP001369815"/>
    </source>
</evidence>
<dbReference type="SUPFAM" id="SSF81383">
    <property type="entry name" value="F-box domain"/>
    <property type="match status" value="1"/>
</dbReference>
<name>A0AAX6M9W8_9PEZI</name>
<accession>A0AAX6M9W8</accession>
<keyword evidence="4" id="KW-1185">Reference proteome</keyword>
<dbReference type="PROSITE" id="PS50181">
    <property type="entry name" value="FBOX"/>
    <property type="match status" value="1"/>
</dbReference>
<evidence type="ECO:0000256" key="1">
    <source>
        <dbReference type="SAM" id="MobiDB-lite"/>
    </source>
</evidence>